<evidence type="ECO:0000256" key="1">
    <source>
        <dbReference type="ARBA" id="ARBA00004496"/>
    </source>
</evidence>
<dbReference type="InterPro" id="IPR001238">
    <property type="entry name" value="DNA-binding_RecF"/>
</dbReference>
<dbReference type="PANTHER" id="PTHR32182">
    <property type="entry name" value="DNA REPLICATION AND REPAIR PROTEIN RECF"/>
    <property type="match status" value="1"/>
</dbReference>
<dbReference type="Gene3D" id="1.20.1050.90">
    <property type="entry name" value="RecF/RecN/SMC, N-terminal domain"/>
    <property type="match status" value="1"/>
</dbReference>
<dbReference type="RefSeq" id="WP_275820459.1">
    <property type="nucleotide sequence ID" value="NZ_JARHUD010000002.1"/>
</dbReference>
<dbReference type="PROSITE" id="PS00618">
    <property type="entry name" value="RECF_2"/>
    <property type="match status" value="1"/>
</dbReference>
<gene>
    <name evidence="9 12" type="primary">recF</name>
    <name evidence="12" type="ORF">P2G67_04510</name>
</gene>
<keyword evidence="13" id="KW-1185">Reference proteome</keyword>
<name>A0ABT5YJX0_9PROT</name>
<keyword evidence="9 10" id="KW-0234">DNA repair</keyword>
<evidence type="ECO:0000256" key="3">
    <source>
        <dbReference type="ARBA" id="ARBA00020170"/>
    </source>
</evidence>
<evidence type="ECO:0000256" key="8">
    <source>
        <dbReference type="ARBA" id="ARBA00023125"/>
    </source>
</evidence>
<organism evidence="12 13">
    <name type="scientific">Aquibaculum arenosum</name>
    <dbReference type="NCBI Taxonomy" id="3032591"/>
    <lineage>
        <taxon>Bacteria</taxon>
        <taxon>Pseudomonadati</taxon>
        <taxon>Pseudomonadota</taxon>
        <taxon>Alphaproteobacteria</taxon>
        <taxon>Rhodospirillales</taxon>
        <taxon>Rhodovibrionaceae</taxon>
        <taxon>Aquibaculum</taxon>
    </lineage>
</organism>
<dbReference type="NCBIfam" id="TIGR00611">
    <property type="entry name" value="recf"/>
    <property type="match status" value="1"/>
</dbReference>
<evidence type="ECO:0000256" key="6">
    <source>
        <dbReference type="ARBA" id="ARBA00022741"/>
    </source>
</evidence>
<sequence length="375" mass="40233">MARLSVQRFRNLRQAELTVGAGPVVLLGENGAGKTNLLEALSFLTPGRGLRRARLGDLESRLPGNEGAGQGGWAVAARVETPWGAHDLGTGRDITTAPGQERRVIKVDGEFASSQAALGAVLAAVWVTPEMDGLFREGASERRRFLDRLVYAFDPAHAGRLSAYERALRERARLLREGRGEPEWLGALERTMAEKAVAIAAARRDMVGRLAGACAETSGAFPRAELGLAGDAETWLDELPALAVEERLQTRLLESRGRDSETGGAVVGAHRCDLLVHHGLHGRPAGLCSTGEQKALLLAIVLAHARLTGLERGGMPLLLLDEVAAHLDARRRDALYEEILAMGLQAWLTGTDAAPFAALNGAAQRFRVQDGMFIE</sequence>
<proteinExistence type="inferred from homology"/>
<comment type="function">
    <text evidence="9 10">The RecF protein is involved in DNA metabolism; it is required for DNA replication and normal SOS inducibility. RecF binds preferentially to single-stranded, linear DNA. It also seems to bind ATP.</text>
</comment>
<dbReference type="EMBL" id="JARHUD010000002">
    <property type="protein sequence ID" value="MDF2095233.1"/>
    <property type="molecule type" value="Genomic_DNA"/>
</dbReference>
<dbReference type="Pfam" id="PF02463">
    <property type="entry name" value="SMC_N"/>
    <property type="match status" value="1"/>
</dbReference>
<evidence type="ECO:0000313" key="12">
    <source>
        <dbReference type="EMBL" id="MDF2095233.1"/>
    </source>
</evidence>
<keyword evidence="9 10" id="KW-0227">DNA damage</keyword>
<feature type="binding site" evidence="9">
    <location>
        <begin position="28"/>
        <end position="35"/>
    </location>
    <ligand>
        <name>ATP</name>
        <dbReference type="ChEBI" id="CHEBI:30616"/>
    </ligand>
</feature>
<keyword evidence="7 9" id="KW-0067">ATP-binding</keyword>
<evidence type="ECO:0000256" key="7">
    <source>
        <dbReference type="ARBA" id="ARBA00022840"/>
    </source>
</evidence>
<evidence type="ECO:0000256" key="9">
    <source>
        <dbReference type="HAMAP-Rule" id="MF_00365"/>
    </source>
</evidence>
<dbReference type="PANTHER" id="PTHR32182:SF0">
    <property type="entry name" value="DNA REPLICATION AND REPAIR PROTEIN RECF"/>
    <property type="match status" value="1"/>
</dbReference>
<evidence type="ECO:0000256" key="5">
    <source>
        <dbReference type="ARBA" id="ARBA00022705"/>
    </source>
</evidence>
<dbReference type="InterPro" id="IPR042174">
    <property type="entry name" value="RecF_2"/>
</dbReference>
<dbReference type="HAMAP" id="MF_00365">
    <property type="entry name" value="RecF"/>
    <property type="match status" value="1"/>
</dbReference>
<keyword evidence="6 9" id="KW-0547">Nucleotide-binding</keyword>
<keyword evidence="9 10" id="KW-0742">SOS response</keyword>
<accession>A0ABT5YJX0</accession>
<dbReference type="InterPro" id="IPR027417">
    <property type="entry name" value="P-loop_NTPase"/>
</dbReference>
<dbReference type="Proteomes" id="UP001215503">
    <property type="component" value="Unassembled WGS sequence"/>
</dbReference>
<comment type="caution">
    <text evidence="12">The sequence shown here is derived from an EMBL/GenBank/DDBJ whole genome shotgun (WGS) entry which is preliminary data.</text>
</comment>
<dbReference type="Gene3D" id="3.40.50.300">
    <property type="entry name" value="P-loop containing nucleotide triphosphate hydrolases"/>
    <property type="match status" value="1"/>
</dbReference>
<evidence type="ECO:0000256" key="2">
    <source>
        <dbReference type="ARBA" id="ARBA00008016"/>
    </source>
</evidence>
<evidence type="ECO:0000256" key="10">
    <source>
        <dbReference type="RuleBase" id="RU000578"/>
    </source>
</evidence>
<protein>
    <recommendedName>
        <fullName evidence="3 9">DNA replication and repair protein RecF</fullName>
    </recommendedName>
</protein>
<evidence type="ECO:0000256" key="4">
    <source>
        <dbReference type="ARBA" id="ARBA00022490"/>
    </source>
</evidence>
<dbReference type="InterPro" id="IPR018078">
    <property type="entry name" value="DNA-binding_RecF_CS"/>
</dbReference>
<evidence type="ECO:0000313" key="13">
    <source>
        <dbReference type="Proteomes" id="UP001215503"/>
    </source>
</evidence>
<reference evidence="12 13" key="1">
    <citation type="submission" date="2023-03" db="EMBL/GenBank/DDBJ databases">
        <title>Fodinicurvata sp. CAU 1616 isolated from sea sendiment.</title>
        <authorList>
            <person name="Kim W."/>
        </authorList>
    </citation>
    <scope>NUCLEOTIDE SEQUENCE [LARGE SCALE GENOMIC DNA]</scope>
    <source>
        <strain evidence="12 13">CAU 1616</strain>
    </source>
</reference>
<keyword evidence="4 9" id="KW-0963">Cytoplasm</keyword>
<dbReference type="PROSITE" id="PS00617">
    <property type="entry name" value="RECF_1"/>
    <property type="match status" value="1"/>
</dbReference>
<dbReference type="InterPro" id="IPR003395">
    <property type="entry name" value="RecF/RecN/SMC_N"/>
</dbReference>
<comment type="subcellular location">
    <subcellularLocation>
        <location evidence="1 9 10">Cytoplasm</location>
    </subcellularLocation>
</comment>
<keyword evidence="5 9" id="KW-0235">DNA replication</keyword>
<dbReference type="SUPFAM" id="SSF52540">
    <property type="entry name" value="P-loop containing nucleoside triphosphate hydrolases"/>
    <property type="match status" value="1"/>
</dbReference>
<feature type="domain" description="RecF/RecN/SMC N-terminal" evidence="11">
    <location>
        <begin position="2"/>
        <end position="339"/>
    </location>
</feature>
<evidence type="ECO:0000259" key="11">
    <source>
        <dbReference type="Pfam" id="PF02463"/>
    </source>
</evidence>
<comment type="similarity">
    <text evidence="2 9 10">Belongs to the RecF family.</text>
</comment>
<keyword evidence="8 9" id="KW-0238">DNA-binding</keyword>